<dbReference type="InterPro" id="IPR020904">
    <property type="entry name" value="Sc_DH/Rdtase_CS"/>
</dbReference>
<keyword evidence="4" id="KW-1185">Reference proteome</keyword>
<dbReference type="RefSeq" id="WP_284194090.1">
    <property type="nucleotide sequence ID" value="NZ_BSPW01000098.1"/>
</dbReference>
<comment type="caution">
    <text evidence="3">The sequence shown here is derived from an EMBL/GenBank/DDBJ whole genome shotgun (WGS) entry which is preliminary data.</text>
</comment>
<protein>
    <submittedName>
        <fullName evidence="3">Beta-ketoacyl-ACP reductase</fullName>
    </submittedName>
</protein>
<dbReference type="EMBL" id="BSPW01000098">
    <property type="protein sequence ID" value="GLT20273.1"/>
    <property type="molecule type" value="Genomic_DNA"/>
</dbReference>
<comment type="similarity">
    <text evidence="1 2">Belongs to the short-chain dehydrogenases/reductases (SDR) family.</text>
</comment>
<dbReference type="Proteomes" id="UP001157138">
    <property type="component" value="Unassembled WGS sequence"/>
</dbReference>
<proteinExistence type="inferred from homology"/>
<dbReference type="PANTHER" id="PTHR42879">
    <property type="entry name" value="3-OXOACYL-(ACYL-CARRIER-PROTEIN) REDUCTASE"/>
    <property type="match status" value="1"/>
</dbReference>
<reference evidence="4" key="1">
    <citation type="journal article" date="2019" name="Int. J. Syst. Evol. Microbiol.">
        <title>The Global Catalogue of Microorganisms (GCM) 10K type strain sequencing project: providing services to taxonomists for standard genome sequencing and annotation.</title>
        <authorList>
            <consortium name="The Broad Institute Genomics Platform"/>
            <consortium name="The Broad Institute Genome Sequencing Center for Infectious Disease"/>
            <person name="Wu L."/>
            <person name="Ma J."/>
        </authorList>
    </citation>
    <scope>NUCLEOTIDE SEQUENCE [LARGE SCALE GENOMIC DNA]</scope>
    <source>
        <strain evidence="4">NBRC 108723</strain>
    </source>
</reference>
<accession>A0ABQ6F417</accession>
<dbReference type="SUPFAM" id="SSF51735">
    <property type="entry name" value="NAD(P)-binding Rossmann-fold domains"/>
    <property type="match status" value="1"/>
</dbReference>
<evidence type="ECO:0000256" key="1">
    <source>
        <dbReference type="ARBA" id="ARBA00006484"/>
    </source>
</evidence>
<dbReference type="Pfam" id="PF00106">
    <property type="entry name" value="adh_short"/>
    <property type="match status" value="1"/>
</dbReference>
<organism evidence="3 4">
    <name type="scientific">Vibrio zhanjiangensis</name>
    <dbReference type="NCBI Taxonomy" id="1046128"/>
    <lineage>
        <taxon>Bacteria</taxon>
        <taxon>Pseudomonadati</taxon>
        <taxon>Pseudomonadota</taxon>
        <taxon>Gammaproteobacteria</taxon>
        <taxon>Vibrionales</taxon>
        <taxon>Vibrionaceae</taxon>
        <taxon>Vibrio</taxon>
    </lineage>
</organism>
<sequence>MKTVLVTGANRGIGYATAIAFRDEGYRVLGTARQSEDRMKLRDQGIEAYELEMTKMDSIESLYQQLKSEHLLPDILINNAGIAHLAPFAKTCLQSYDETLNVNLRAAFFLTQKLVSHMSRQQYGRIVSVSSILSSLPQKGFASYAAAKAGLEAFSRVVALEYAHKGVTVNCIAAGFVDTDMIKGLVNAEQLKSQIPTRSVASPEEIAQSILMLTKQANITGEVIQTNGGLLMKP</sequence>
<evidence type="ECO:0000313" key="4">
    <source>
        <dbReference type="Proteomes" id="UP001157138"/>
    </source>
</evidence>
<name>A0ABQ6F417_9VIBR</name>
<dbReference type="CDD" id="cd05233">
    <property type="entry name" value="SDR_c"/>
    <property type="match status" value="1"/>
</dbReference>
<evidence type="ECO:0000256" key="2">
    <source>
        <dbReference type="RuleBase" id="RU000363"/>
    </source>
</evidence>
<dbReference type="InterPro" id="IPR050259">
    <property type="entry name" value="SDR"/>
</dbReference>
<dbReference type="Gene3D" id="3.40.50.720">
    <property type="entry name" value="NAD(P)-binding Rossmann-like Domain"/>
    <property type="match status" value="1"/>
</dbReference>
<dbReference type="PRINTS" id="PR00081">
    <property type="entry name" value="GDHRDH"/>
</dbReference>
<dbReference type="InterPro" id="IPR036291">
    <property type="entry name" value="NAD(P)-bd_dom_sf"/>
</dbReference>
<dbReference type="PANTHER" id="PTHR42879:SF2">
    <property type="entry name" value="3-OXOACYL-[ACYL-CARRIER-PROTEIN] REDUCTASE FABG"/>
    <property type="match status" value="1"/>
</dbReference>
<dbReference type="PROSITE" id="PS00061">
    <property type="entry name" value="ADH_SHORT"/>
    <property type="match status" value="1"/>
</dbReference>
<gene>
    <name evidence="3" type="primary">fabG_4</name>
    <name evidence="3" type="ORF">GCM10007938_40560</name>
</gene>
<dbReference type="PRINTS" id="PR00080">
    <property type="entry name" value="SDRFAMILY"/>
</dbReference>
<evidence type="ECO:0000313" key="3">
    <source>
        <dbReference type="EMBL" id="GLT20273.1"/>
    </source>
</evidence>
<dbReference type="InterPro" id="IPR002347">
    <property type="entry name" value="SDR_fam"/>
</dbReference>